<accession>A0A023BYZ5</accession>
<comment type="caution">
    <text evidence="3">The sequence shown here is derived from an EMBL/GenBank/DDBJ whole genome shotgun (WGS) entry which is preliminary data.</text>
</comment>
<sequence>MSISMIYRIKNSAMLKKHAYYILLVVFLFSYVLKAQVFPVNVTPQIIPPYSLKLSEYNTASSDKLILNLLLTDITESNRQVRLKFFVENNAGLSIQSNDVVIGANPIFLDGGVPLRLTNIDLQPYFALQNLRGINPQQYSVPLPEGLYRFCFEVYDAQSGQQISRKSCATVYLVLNDPPFLNIPNRGEQVLMREPQNIIFQWTPRHLNATNVEYEFTLAEIWDNQMDPQAAFLASRPLYQTNTFATTLLYGPAETSLLPDKTYGWRVRAMVSDGISETSVFKNDGYSEIYYFTYTGKCVEPEYILAEAKNTTSEKIFWQGVDHLRYNVQYRKKDAENSIWFEGGTLNEYTTIYNLEPGTTYEFRVGGQCLEKGPYTYSQIYEFTTILANDKESTYNCGITPEIIITNQDPLERLVTNEVFTAGDFPVTVKEVKGTNGSFSGWGYIVVPYLQDTKLKVSFDNISINTDYQLLEGIVVTDYDENWGDVDSVNDVIEVFEGDNDLESVQLDYDITINDIRVNDDGTITVTDPVTGAISKYPGGDDLVIVDSNGDVYHVDEDGNIRQGEPLAEGGGVDSENTPGVDENGNVSQLSAEGIKVEFITDNTYNYGFDAIPDGQEKQLESYYKQIKDTKGKTYTIVNKAVGNGATDKIKAKVTITDSNVSINDLVIKTANGENVKYEVSGSNEITLKLNGYYSFEHENIYATIQPKDNSKKQTIAGVFSLWHLSKKEVNVTIIPVDGVSLPSASELTSKINAIYGKASVNIKLTIVNDFKVDKSLYGGDTVQMGDSGFFTNYTEDQSSIINAYKSKETTSITSYYLFVFGNTIQPSRSDVAGFMPIKRQFGFIFNSNLSKEEEGKDNLAGTVAHELGHGVFGLEHPFTQLKTSKGATNWLMDYGNGVKLSHLDWAQIHNPDFKLYPFQDDEEGEYTNTEFGEKIFQIIRCAHINTTDPNGVISFDTSVFGKTGIFSSKWKGSDIKIKIDKGSFEGKAVYEPVEIGKDPESRKKNGPWRYSLLYKNVEIYILRTSTGADSRELDRLREYLFPKDKSQIRNETNEIVKEILQNNKLTKEHFEQLKSIANCGIQYFSAETRYRIISKIVSTLEANEDWLTEYYEDLILDLLETPPSTDKRSFNNEILQFLLDDYVLLEKLFKQTQDVNAAWLWAGNENNFSRLLNVLYKLWNNSKYEDESAYTYIDYVADYSTPRTSHLIHYDGKSWFPNVTYDSAVFNKEHLIIPADMGSRKGALKYKYYQPVMVIFENGDNSKVTKKIPAIIFAGNVKRDNLRKNLEKAELVMDVALTASGIGNLAKIKHLKNVGKISSFFEGLKGLDVLVSTANLLVKYSKPCDSPKQPQTKKEKTYCDMLGIFGDVLGLGIGYGDLVKRSAELKKAAGKVHKEIKDNPDLIPDGSDREKILKGLRKIAKEIGGDVSLEQLWKIYEDRNLFATILNSFENVKLGLSTVETLLKYSKTCKTDETCKAVQFYLGIIQKGIKIKELGDKLTKAQETEIKNESKVLLNKIKDDPKFLKDKPEKRKRLIEGLEVTEGIRIPTLKTVLSDLPENKHQNIKRLYDNASPDKKANLEKSWEILEPFRNTRFANDGKNLEILAKIHSRFVYNKKESFEGLKALMVEGSTANKQKLIDGLEEADKIFDSKLKLPIKFSGIKKGEVKVVDNENTEIARIDIEGNLIKKKFLDEADGAEVAGKYKEHVILRKGKEIGFKKIDNAKYDRSTINSINGFSDNVASIVSKHGISVENFKKIYQKMKYHQLKEDDKAIISAIRNSIPIPDGNTILQKVISKSDIEKYLDGTYNTVGGFITAAKDAKHLKTYEDIFYGMRLDYDGSDFKLSDGSCGIIRYKVENPNLTIPQGAGISYPYTGNGFTSGNNGRLGVPELESPRYTPQHGDSMFRLMSDGSEKLIAKFDKDKNKFVPAE</sequence>
<dbReference type="SUPFAM" id="SSF49265">
    <property type="entry name" value="Fibronectin type III"/>
    <property type="match status" value="1"/>
</dbReference>
<dbReference type="InterPro" id="IPR013783">
    <property type="entry name" value="Ig-like_fold"/>
</dbReference>
<evidence type="ECO:0000313" key="4">
    <source>
        <dbReference type="Proteomes" id="UP000023541"/>
    </source>
</evidence>
<dbReference type="InterPro" id="IPR036116">
    <property type="entry name" value="FN3_sf"/>
</dbReference>
<dbReference type="eggNOG" id="COG3179">
    <property type="taxonomic scope" value="Bacteria"/>
</dbReference>
<feature type="domain" description="Fibronectin type-III" evidence="2">
    <location>
        <begin position="300"/>
        <end position="388"/>
    </location>
</feature>
<dbReference type="Gene3D" id="2.60.40.10">
    <property type="entry name" value="Immunoglobulins"/>
    <property type="match status" value="2"/>
</dbReference>
<evidence type="ECO:0000256" key="1">
    <source>
        <dbReference type="SAM" id="MobiDB-lite"/>
    </source>
</evidence>
<dbReference type="EMBL" id="AQRA01000001">
    <property type="protein sequence ID" value="EZH75210.1"/>
    <property type="molecule type" value="Genomic_DNA"/>
</dbReference>
<dbReference type="CDD" id="cd00063">
    <property type="entry name" value="FN3"/>
    <property type="match status" value="1"/>
</dbReference>
<organism evidence="3 4">
    <name type="scientific">Aquimarina atlantica</name>
    <dbReference type="NCBI Taxonomy" id="1317122"/>
    <lineage>
        <taxon>Bacteria</taxon>
        <taxon>Pseudomonadati</taxon>
        <taxon>Bacteroidota</taxon>
        <taxon>Flavobacteriia</taxon>
        <taxon>Flavobacteriales</taxon>
        <taxon>Flavobacteriaceae</taxon>
        <taxon>Aquimarina</taxon>
    </lineage>
</organism>
<keyword evidence="4" id="KW-1185">Reference proteome</keyword>
<proteinExistence type="predicted"/>
<gene>
    <name evidence="3" type="ORF">ATO12_00090</name>
</gene>
<dbReference type="Proteomes" id="UP000023541">
    <property type="component" value="Unassembled WGS sequence"/>
</dbReference>
<feature type="region of interest" description="Disordered" evidence="1">
    <location>
        <begin position="562"/>
        <end position="586"/>
    </location>
</feature>
<dbReference type="eggNOG" id="COG3266">
    <property type="taxonomic scope" value="Bacteria"/>
</dbReference>
<reference evidence="3 4" key="1">
    <citation type="submission" date="2014-04" db="EMBL/GenBank/DDBJ databases">
        <title>Aquimarina sp. 22II-S11-z7 Genome Sequencing.</title>
        <authorList>
            <person name="Lai Q."/>
        </authorList>
    </citation>
    <scope>NUCLEOTIDE SEQUENCE [LARGE SCALE GENOMIC DNA]</scope>
    <source>
        <strain evidence="3 4">22II-S11-z7</strain>
    </source>
</reference>
<dbReference type="PROSITE" id="PS50853">
    <property type="entry name" value="FN3"/>
    <property type="match status" value="1"/>
</dbReference>
<evidence type="ECO:0000313" key="3">
    <source>
        <dbReference type="EMBL" id="EZH75210.1"/>
    </source>
</evidence>
<evidence type="ECO:0000259" key="2">
    <source>
        <dbReference type="PROSITE" id="PS50853"/>
    </source>
</evidence>
<dbReference type="InterPro" id="IPR003961">
    <property type="entry name" value="FN3_dom"/>
</dbReference>
<protein>
    <recommendedName>
        <fullName evidence="2">Fibronectin type-III domain-containing protein</fullName>
    </recommendedName>
</protein>
<name>A0A023BYZ5_9FLAO</name>
<dbReference type="STRING" id="1317122.ATO12_00090"/>